<organism evidence="9 10">
    <name type="scientific">Hermetia illucens</name>
    <name type="common">Black soldier fly</name>
    <dbReference type="NCBI Taxonomy" id="343691"/>
    <lineage>
        <taxon>Eukaryota</taxon>
        <taxon>Metazoa</taxon>
        <taxon>Ecdysozoa</taxon>
        <taxon>Arthropoda</taxon>
        <taxon>Hexapoda</taxon>
        <taxon>Insecta</taxon>
        <taxon>Pterygota</taxon>
        <taxon>Neoptera</taxon>
        <taxon>Endopterygota</taxon>
        <taxon>Diptera</taxon>
        <taxon>Brachycera</taxon>
        <taxon>Stratiomyomorpha</taxon>
        <taxon>Stratiomyidae</taxon>
        <taxon>Hermetiinae</taxon>
        <taxon>Hermetia</taxon>
    </lineage>
</organism>
<dbReference type="PROSITE" id="PS00086">
    <property type="entry name" value="CYTOCHROME_P450"/>
    <property type="match status" value="1"/>
</dbReference>
<dbReference type="AlphaFoldDB" id="A0A7R8YLE5"/>
<reference evidence="9 10" key="1">
    <citation type="submission" date="2020-11" db="EMBL/GenBank/DDBJ databases">
        <authorList>
            <person name="Wallbank WR R."/>
            <person name="Pardo Diaz C."/>
            <person name="Kozak K."/>
            <person name="Martin S."/>
            <person name="Jiggins C."/>
            <person name="Moest M."/>
            <person name="Warren A I."/>
            <person name="Generalovic N T."/>
            <person name="Byers J.R.P. K."/>
            <person name="Montejo-Kovacevich G."/>
            <person name="Yen C E."/>
        </authorList>
    </citation>
    <scope>NUCLEOTIDE SEQUENCE [LARGE SCALE GENOMIC DNA]</scope>
</reference>
<dbReference type="Proteomes" id="UP000594454">
    <property type="component" value="Chromosome 1"/>
</dbReference>
<evidence type="ECO:0000256" key="3">
    <source>
        <dbReference type="ARBA" id="ARBA00022617"/>
    </source>
</evidence>
<evidence type="ECO:0000256" key="6">
    <source>
        <dbReference type="ARBA" id="ARBA00023004"/>
    </source>
</evidence>
<dbReference type="EMBL" id="LR899009">
    <property type="protein sequence ID" value="CAD7077460.1"/>
    <property type="molecule type" value="Genomic_DNA"/>
</dbReference>
<evidence type="ECO:0000313" key="9">
    <source>
        <dbReference type="EMBL" id="CAD7077460.1"/>
    </source>
</evidence>
<keyword evidence="7" id="KW-0503">Monooxygenase</keyword>
<dbReference type="GO" id="GO:0005506">
    <property type="term" value="F:iron ion binding"/>
    <property type="evidence" value="ECO:0007669"/>
    <property type="project" value="InterPro"/>
</dbReference>
<dbReference type="Gene3D" id="1.10.630.10">
    <property type="entry name" value="Cytochrome P450"/>
    <property type="match status" value="2"/>
</dbReference>
<keyword evidence="6 8" id="KW-0408">Iron</keyword>
<evidence type="ECO:0000256" key="5">
    <source>
        <dbReference type="ARBA" id="ARBA00023002"/>
    </source>
</evidence>
<dbReference type="GO" id="GO:0004497">
    <property type="term" value="F:monooxygenase activity"/>
    <property type="evidence" value="ECO:0007669"/>
    <property type="project" value="UniProtKB-KW"/>
</dbReference>
<comment type="similarity">
    <text evidence="2">Belongs to the cytochrome P450 family.</text>
</comment>
<name>A0A7R8YLE5_HERIL</name>
<dbReference type="PRINTS" id="PR00463">
    <property type="entry name" value="EP450I"/>
</dbReference>
<comment type="cofactor">
    <cofactor evidence="1 8">
        <name>heme</name>
        <dbReference type="ChEBI" id="CHEBI:30413"/>
    </cofactor>
</comment>
<evidence type="ECO:0000256" key="2">
    <source>
        <dbReference type="ARBA" id="ARBA00010617"/>
    </source>
</evidence>
<evidence type="ECO:0000313" key="10">
    <source>
        <dbReference type="Proteomes" id="UP000594454"/>
    </source>
</evidence>
<evidence type="ECO:0000256" key="8">
    <source>
        <dbReference type="PIRSR" id="PIRSR602401-1"/>
    </source>
</evidence>
<sequence length="958" mass="110167">MIRVGSTFVRSNGQGSCLVRLFATQVSSVPVEETQFQNDWNTALPYKKIPGPSWLTLIKDMLPGGKFRTLNLADVMEQYRLQYGDIFKMPGMFGRPDNVVVFDPKDFETVYRTEGVWPVRASFSTVEYYRKNIRPDIFSSGGLVVEQGKEWAEFRTAVNPVMMQPKIVKLYVPKLDKFVDEFIGRMKKIRDSQTYELPENFEEELNKWSLESICIIALDTRLGVMGNLDKNSKEHEFIAAVKSFFYLLSVLDLKPSMWKIFPTADFKELIRVSDVITDFSFYHVNEAKKRLESRTNTESGDEQSVLEKLIKIDPKVATIMATDMFVAGIDSTSSAITSVLYNLAKNPDKQETLRNELRKILPEKDSPLTPQNMSNLPYLRACIKEAMRVLPVLTTNFRQAGQDLVLKGYKIPKGTEVVLQSAFIQVDEKLYTNAKKFIPERWLRNEESDLSKEAKNISSLSDAEIQFQNEWNMALPYEKIPGPSRLTLLKDILPGGKFTTLNLPDIFEEYRQQYGEIFKMIGMFGKPDNVLVFDPKDFETIYRTEGVWPVRRGLDTVEHYRRKVRPDIFGGGGLAIEQGKEWAEFRTAVNPVMMQPKIVKLYVPQINKFVDEFIQRMRKIRDSKTYELPENFEEELNRWSLEAISIIALDTRLGIMGNLDKNSKEHEFIAAAKAFFYLLSTLDFKPSLWKIFPTTDFKEMMRVLDVITDFTLHQVNEAKKRIESSERSSTKHENEQSVLEKLIKINPNIATVMAIDMITAGVDTTSSAIVSVLYNLAKNPEKQEVLRNELRKILPEKSSPLTPQNMTNLPYLRACIKEALRIHPVVNGNFREAGKDLILKGYRIPKGTGIILQSSHTQVDEKLYTNAKKFIPERWLRDQESGLSNEAKNVNPFTFLPFGFGPRMCIGRRFAELEIMLFVSKVVRNFCVEWKRPDLKFKATSINIPDGNLQFQIKDLEN</sequence>
<dbReference type="InterPro" id="IPR036396">
    <property type="entry name" value="Cyt_P450_sf"/>
</dbReference>
<dbReference type="GO" id="GO:0016705">
    <property type="term" value="F:oxidoreductase activity, acting on paired donors, with incorporation or reduction of molecular oxygen"/>
    <property type="evidence" value="ECO:0007669"/>
    <property type="project" value="InterPro"/>
</dbReference>
<dbReference type="PRINTS" id="PR00385">
    <property type="entry name" value="P450"/>
</dbReference>
<dbReference type="InterPro" id="IPR050479">
    <property type="entry name" value="CYP11_CYP27_families"/>
</dbReference>
<dbReference type="SUPFAM" id="SSF48264">
    <property type="entry name" value="Cytochrome P450"/>
    <property type="match status" value="2"/>
</dbReference>
<keyword evidence="3 8" id="KW-0349">Heme</keyword>
<evidence type="ECO:0008006" key="11">
    <source>
        <dbReference type="Google" id="ProtNLM"/>
    </source>
</evidence>
<dbReference type="FunFam" id="1.10.630.10:FF:000006">
    <property type="entry name" value="Cytochrome P450 302a1, mitochondrial"/>
    <property type="match status" value="2"/>
</dbReference>
<dbReference type="OrthoDB" id="3945418at2759"/>
<keyword evidence="10" id="KW-1185">Reference proteome</keyword>
<dbReference type="InParanoid" id="A0A7R8YLE5"/>
<feature type="binding site" description="axial binding residue" evidence="8">
    <location>
        <position position="905"/>
    </location>
    <ligand>
        <name>heme</name>
        <dbReference type="ChEBI" id="CHEBI:30413"/>
    </ligand>
    <ligandPart>
        <name>Fe</name>
        <dbReference type="ChEBI" id="CHEBI:18248"/>
    </ligandPart>
</feature>
<dbReference type="PANTHER" id="PTHR24279">
    <property type="entry name" value="CYTOCHROME P450"/>
    <property type="match status" value="1"/>
</dbReference>
<dbReference type="InterPro" id="IPR017972">
    <property type="entry name" value="Cyt_P450_CS"/>
</dbReference>
<dbReference type="PANTHER" id="PTHR24279:SF120">
    <property type="entry name" value="CYTOCHROME P450"/>
    <property type="match status" value="1"/>
</dbReference>
<dbReference type="Pfam" id="PF00067">
    <property type="entry name" value="p450"/>
    <property type="match status" value="2"/>
</dbReference>
<protein>
    <recommendedName>
        <fullName evidence="11">Cytochrome P450</fullName>
    </recommendedName>
</protein>
<accession>A0A7R8YLE5</accession>
<keyword evidence="5" id="KW-0560">Oxidoreductase</keyword>
<gene>
    <name evidence="9" type="ORF">HERILL_LOCUS805</name>
</gene>
<evidence type="ECO:0000256" key="1">
    <source>
        <dbReference type="ARBA" id="ARBA00001971"/>
    </source>
</evidence>
<dbReference type="FunCoup" id="A0A7R8YLE5">
    <property type="interactions" value="28"/>
</dbReference>
<evidence type="ECO:0000256" key="7">
    <source>
        <dbReference type="ARBA" id="ARBA00023033"/>
    </source>
</evidence>
<dbReference type="CDD" id="cd11054">
    <property type="entry name" value="CYP24A1-like"/>
    <property type="match status" value="2"/>
</dbReference>
<dbReference type="InterPro" id="IPR001128">
    <property type="entry name" value="Cyt_P450"/>
</dbReference>
<dbReference type="GO" id="GO:0020037">
    <property type="term" value="F:heme binding"/>
    <property type="evidence" value="ECO:0007669"/>
    <property type="project" value="InterPro"/>
</dbReference>
<keyword evidence="4 8" id="KW-0479">Metal-binding</keyword>
<proteinExistence type="inferred from homology"/>
<dbReference type="InterPro" id="IPR002401">
    <property type="entry name" value="Cyt_P450_E_grp-I"/>
</dbReference>
<evidence type="ECO:0000256" key="4">
    <source>
        <dbReference type="ARBA" id="ARBA00022723"/>
    </source>
</evidence>